<dbReference type="Gene3D" id="3.90.70.10">
    <property type="entry name" value="Cysteine proteinases"/>
    <property type="match status" value="1"/>
</dbReference>
<reference evidence="5" key="1">
    <citation type="submission" date="2021-04" db="EMBL/GenBank/DDBJ databases">
        <authorList>
            <consortium name="Molecular Ecology Group"/>
        </authorList>
    </citation>
    <scope>NUCLEOTIDE SEQUENCE</scope>
</reference>
<gene>
    <name evidence="5" type="ORF">CUNI_LOCUS10804</name>
</gene>
<evidence type="ECO:0000256" key="1">
    <source>
        <dbReference type="ARBA" id="ARBA00000707"/>
    </source>
</evidence>
<dbReference type="EC" id="3.4.19.12" evidence="2"/>
<feature type="compositionally biased region" description="Polar residues" evidence="3">
    <location>
        <begin position="61"/>
        <end position="70"/>
    </location>
</feature>
<dbReference type="PANTHER" id="PTHR21646">
    <property type="entry name" value="UBIQUITIN CARBOXYL-TERMINAL HYDROLASE"/>
    <property type="match status" value="1"/>
</dbReference>
<dbReference type="InterPro" id="IPR001394">
    <property type="entry name" value="Peptidase_C19_UCH"/>
</dbReference>
<dbReference type="PROSITE" id="PS00972">
    <property type="entry name" value="USP_1"/>
    <property type="match status" value="1"/>
</dbReference>
<comment type="caution">
    <text evidence="5">The sequence shown here is derived from an EMBL/GenBank/DDBJ whole genome shotgun (WGS) entry which is preliminary data.</text>
</comment>
<dbReference type="PANTHER" id="PTHR21646:SF14">
    <property type="entry name" value="FI05488P"/>
    <property type="match status" value="1"/>
</dbReference>
<dbReference type="PROSITE" id="PS50235">
    <property type="entry name" value="USP_3"/>
    <property type="match status" value="1"/>
</dbReference>
<dbReference type="GO" id="GO:0004843">
    <property type="term" value="F:cysteine-type deubiquitinase activity"/>
    <property type="evidence" value="ECO:0007669"/>
    <property type="project" value="UniProtKB-EC"/>
</dbReference>
<feature type="region of interest" description="Disordered" evidence="3">
    <location>
        <begin position="61"/>
        <end position="88"/>
    </location>
</feature>
<evidence type="ECO:0000259" key="4">
    <source>
        <dbReference type="PROSITE" id="PS50235"/>
    </source>
</evidence>
<accession>A0A8S3ZDV0</accession>
<feature type="compositionally biased region" description="Low complexity" evidence="3">
    <location>
        <begin position="78"/>
        <end position="88"/>
    </location>
</feature>
<evidence type="ECO:0000313" key="5">
    <source>
        <dbReference type="EMBL" id="CAG5125246.1"/>
    </source>
</evidence>
<dbReference type="SUPFAM" id="SSF54001">
    <property type="entry name" value="Cysteine proteinases"/>
    <property type="match status" value="1"/>
</dbReference>
<dbReference type="InterPro" id="IPR028889">
    <property type="entry name" value="USP"/>
</dbReference>
<organism evidence="5 6">
    <name type="scientific">Candidula unifasciata</name>
    <dbReference type="NCBI Taxonomy" id="100452"/>
    <lineage>
        <taxon>Eukaryota</taxon>
        <taxon>Metazoa</taxon>
        <taxon>Spiralia</taxon>
        <taxon>Lophotrochozoa</taxon>
        <taxon>Mollusca</taxon>
        <taxon>Gastropoda</taxon>
        <taxon>Heterobranchia</taxon>
        <taxon>Euthyneura</taxon>
        <taxon>Panpulmonata</taxon>
        <taxon>Eupulmonata</taxon>
        <taxon>Stylommatophora</taxon>
        <taxon>Helicina</taxon>
        <taxon>Helicoidea</taxon>
        <taxon>Geomitridae</taxon>
        <taxon>Candidula</taxon>
    </lineage>
</organism>
<dbReference type="Proteomes" id="UP000678393">
    <property type="component" value="Unassembled WGS sequence"/>
</dbReference>
<evidence type="ECO:0000256" key="3">
    <source>
        <dbReference type="SAM" id="MobiDB-lite"/>
    </source>
</evidence>
<dbReference type="EMBL" id="CAJHNH020002001">
    <property type="protein sequence ID" value="CAG5125246.1"/>
    <property type="molecule type" value="Genomic_DNA"/>
</dbReference>
<comment type="catalytic activity">
    <reaction evidence="1">
        <text>Thiol-dependent hydrolysis of ester, thioester, amide, peptide and isopeptide bonds formed by the C-terminal Gly of ubiquitin (a 76-residue protein attached to proteins as an intracellular targeting signal).</text>
        <dbReference type="EC" id="3.4.19.12"/>
    </reaction>
</comment>
<dbReference type="InterPro" id="IPR050185">
    <property type="entry name" value="Ub_carboxyl-term_hydrolase"/>
</dbReference>
<keyword evidence="6" id="KW-1185">Reference proteome</keyword>
<dbReference type="OrthoDB" id="265776at2759"/>
<dbReference type="GO" id="GO:0016579">
    <property type="term" value="P:protein deubiquitination"/>
    <property type="evidence" value="ECO:0007669"/>
    <property type="project" value="InterPro"/>
</dbReference>
<dbReference type="InterPro" id="IPR018200">
    <property type="entry name" value="USP_CS"/>
</dbReference>
<dbReference type="AlphaFoldDB" id="A0A8S3ZDV0"/>
<protein>
    <recommendedName>
        <fullName evidence="2">ubiquitinyl hydrolase 1</fullName>
        <ecNumber evidence="2">3.4.19.12</ecNumber>
    </recommendedName>
</protein>
<feature type="domain" description="USP" evidence="4">
    <location>
        <begin position="185"/>
        <end position="608"/>
    </location>
</feature>
<evidence type="ECO:0000256" key="2">
    <source>
        <dbReference type="ARBA" id="ARBA00012759"/>
    </source>
</evidence>
<sequence length="608" mass="68798">MPQKHPIIPGGRPRSSSYDDVLDLDDANEGLCGTLFVNLNDRNCTDGHRRSVGRTHMTVHGSASNLNQSDDTFDSDSKLSSGSSALSGRKGLTLKSMRRAVSRVFVKESKLADMAVNKRYEKSNQTNDLVKVWTPDLRHLGDKASSKSKSNDLPYSGTLSTARPLITNSHIGMPVTMWKRTPGTVGIYNHGNNCFMNAILQCLSNTDSFTEYFVRDFYKNDLKNGAAGKKGVFRSSHGKVTEQLGHFLKCLWSGKYTREVSEGFKAVVAKFNSQYEGDDQHDAQEFLLWLLDRVHEDVSIFTKRKAKPQKTTPVRTDKELASEASLTNGESFILKLNTFDPYLCLSLPLPQGYQRVVYVIVVFLDSKKSHQVMMAFTLHQYDEVRELRELVASSARIPAKQLMFVQLEDDSFGTTYRDEQPLSDIPENEVVYAFEMHPENAARRNSTQEFDSPLSQVLMMNIEITGESADRFGSPAVLRVRRDVTWTDLHMEILKKMENSLSDDKLDDLFLLRIYDGSTRKYYLPSDVELPLYTQSVERAFSASQKNSGVPHIKIIAEWDSKTKSRFVVDDREHIETSASVKKAQNSPLGHGKVTLEECFRLYTKEEK</sequence>
<proteinExistence type="predicted"/>
<evidence type="ECO:0000313" key="6">
    <source>
        <dbReference type="Proteomes" id="UP000678393"/>
    </source>
</evidence>
<feature type="non-terminal residue" evidence="5">
    <location>
        <position position="608"/>
    </location>
</feature>
<dbReference type="Pfam" id="PF00443">
    <property type="entry name" value="UCH"/>
    <property type="match status" value="1"/>
</dbReference>
<name>A0A8S3ZDV0_9EUPU</name>
<dbReference type="InterPro" id="IPR038765">
    <property type="entry name" value="Papain-like_cys_pep_sf"/>
</dbReference>